<evidence type="ECO:0000313" key="2">
    <source>
        <dbReference type="Proteomes" id="UP000053825"/>
    </source>
</evidence>
<accession>A0A0L7QNV5</accession>
<dbReference type="AlphaFoldDB" id="A0A0L7QNV5"/>
<sequence length="69" mass="7793">MNEADNISTTVDKLNGMDVKVADDLLSILLLYSIPNIFVNFQRGGVGNELLRTSNVHCLVYARRNVFFF</sequence>
<organism evidence="1 2">
    <name type="scientific">Habropoda laboriosa</name>
    <dbReference type="NCBI Taxonomy" id="597456"/>
    <lineage>
        <taxon>Eukaryota</taxon>
        <taxon>Metazoa</taxon>
        <taxon>Ecdysozoa</taxon>
        <taxon>Arthropoda</taxon>
        <taxon>Hexapoda</taxon>
        <taxon>Insecta</taxon>
        <taxon>Pterygota</taxon>
        <taxon>Neoptera</taxon>
        <taxon>Endopterygota</taxon>
        <taxon>Hymenoptera</taxon>
        <taxon>Apocrita</taxon>
        <taxon>Aculeata</taxon>
        <taxon>Apoidea</taxon>
        <taxon>Anthophila</taxon>
        <taxon>Apidae</taxon>
        <taxon>Habropoda</taxon>
    </lineage>
</organism>
<evidence type="ECO:0000313" key="1">
    <source>
        <dbReference type="EMBL" id="KOC60171.1"/>
    </source>
</evidence>
<dbReference type="Proteomes" id="UP000053825">
    <property type="component" value="Unassembled WGS sequence"/>
</dbReference>
<dbReference type="EMBL" id="KQ414851">
    <property type="protein sequence ID" value="KOC60171.1"/>
    <property type="molecule type" value="Genomic_DNA"/>
</dbReference>
<gene>
    <name evidence="1" type="ORF">WH47_07753</name>
</gene>
<proteinExistence type="predicted"/>
<protein>
    <submittedName>
        <fullName evidence="1">Uncharacterized protein</fullName>
    </submittedName>
</protein>
<keyword evidence="2" id="KW-1185">Reference proteome</keyword>
<name>A0A0L7QNV5_9HYME</name>
<reference evidence="1 2" key="1">
    <citation type="submission" date="2015-07" db="EMBL/GenBank/DDBJ databases">
        <title>The genome of Habropoda laboriosa.</title>
        <authorList>
            <person name="Pan H."/>
            <person name="Kapheim K."/>
        </authorList>
    </citation>
    <scope>NUCLEOTIDE SEQUENCE [LARGE SCALE GENOMIC DNA]</scope>
    <source>
        <strain evidence="1">0110345459</strain>
    </source>
</reference>